<reference evidence="10 11" key="1">
    <citation type="submission" date="2017-07" db="EMBL/GenBank/DDBJ databases">
        <title>Leptospira spp. isolated from tropical soils.</title>
        <authorList>
            <person name="Thibeaux R."/>
            <person name="Iraola G."/>
            <person name="Ferres I."/>
            <person name="Bierque E."/>
            <person name="Girault D."/>
            <person name="Soupe-Gilbert M.-E."/>
            <person name="Picardeau M."/>
            <person name="Goarant C."/>
        </authorList>
    </citation>
    <scope>NUCLEOTIDE SEQUENCE [LARGE SCALE GENOMIC DNA]</scope>
    <source>
        <strain evidence="9 11">FH1-B-B1</strain>
        <strain evidence="8 10">FH1-B-C1</strain>
    </source>
</reference>
<dbReference type="GO" id="GO:0022857">
    <property type="term" value="F:transmembrane transporter activity"/>
    <property type="evidence" value="ECO:0007669"/>
    <property type="project" value="InterPro"/>
</dbReference>
<dbReference type="Pfam" id="PF00893">
    <property type="entry name" value="Multi_Drug_Res"/>
    <property type="match status" value="1"/>
</dbReference>
<evidence type="ECO:0000256" key="5">
    <source>
        <dbReference type="ARBA" id="ARBA00023136"/>
    </source>
</evidence>
<dbReference type="InterPro" id="IPR000390">
    <property type="entry name" value="Small_drug/metabolite_transptr"/>
</dbReference>
<dbReference type="PANTHER" id="PTHR30561">
    <property type="entry name" value="SMR FAMILY PROTON-DEPENDENT DRUG EFFLUX TRANSPORTER SUGE"/>
    <property type="match status" value="1"/>
</dbReference>
<accession>A0A2M9ZNF5</accession>
<dbReference type="PANTHER" id="PTHR30561:SF9">
    <property type="entry name" value="4-AMINO-4-DEOXY-L-ARABINOSE-PHOSPHOUNDECAPRENOL FLIPPASE SUBUNIT ARNF-RELATED"/>
    <property type="match status" value="1"/>
</dbReference>
<protein>
    <submittedName>
        <fullName evidence="9">Cation transporter</fullName>
    </submittedName>
</protein>
<dbReference type="EMBL" id="NPDZ01000004">
    <property type="protein sequence ID" value="PJZ73610.1"/>
    <property type="molecule type" value="Genomic_DNA"/>
</dbReference>
<feature type="transmembrane region" description="Helical" evidence="7">
    <location>
        <begin position="106"/>
        <end position="123"/>
    </location>
</feature>
<dbReference type="SUPFAM" id="SSF103481">
    <property type="entry name" value="Multidrug resistance efflux transporter EmrE"/>
    <property type="match status" value="1"/>
</dbReference>
<organism evidence="9 11">
    <name type="scientific">Leptospira perolatii</name>
    <dbReference type="NCBI Taxonomy" id="2023191"/>
    <lineage>
        <taxon>Bacteria</taxon>
        <taxon>Pseudomonadati</taxon>
        <taxon>Spirochaetota</taxon>
        <taxon>Spirochaetia</taxon>
        <taxon>Leptospirales</taxon>
        <taxon>Leptospiraceae</taxon>
        <taxon>Leptospira</taxon>
    </lineage>
</organism>
<evidence type="ECO:0000256" key="1">
    <source>
        <dbReference type="ARBA" id="ARBA00004651"/>
    </source>
</evidence>
<keyword evidence="5 7" id="KW-0472">Membrane</keyword>
<comment type="similarity">
    <text evidence="6">Belongs to the drug/metabolite transporter (DMT) superfamily. Small multidrug resistance (SMR) (TC 2.A.7.1) family.</text>
</comment>
<keyword evidence="2" id="KW-1003">Cell membrane</keyword>
<evidence type="ECO:0000313" key="9">
    <source>
        <dbReference type="EMBL" id="PJZ73610.1"/>
    </source>
</evidence>
<evidence type="ECO:0000313" key="10">
    <source>
        <dbReference type="Proteomes" id="UP000231962"/>
    </source>
</evidence>
<evidence type="ECO:0000256" key="4">
    <source>
        <dbReference type="ARBA" id="ARBA00022989"/>
    </source>
</evidence>
<comment type="caution">
    <text evidence="9">The sequence shown here is derived from an EMBL/GenBank/DDBJ whole genome shotgun (WGS) entry which is preliminary data.</text>
</comment>
<sequence length="128" mass="13739">MNLSVIIVFCVALFFNALANILIKASSLGDKTETSASSGGILGLIQLFLHPVFFAGIASFGIALLGYRWVLGKGIKLSLAYPVFTSAGFIIVLVASAFLFKEKLNWSQWIGIGCIMVGVWLTAGEMFD</sequence>
<dbReference type="Proteomes" id="UP000231990">
    <property type="component" value="Unassembled WGS sequence"/>
</dbReference>
<evidence type="ECO:0000256" key="6">
    <source>
        <dbReference type="RuleBase" id="RU003942"/>
    </source>
</evidence>
<proteinExistence type="inferred from homology"/>
<evidence type="ECO:0000256" key="2">
    <source>
        <dbReference type="ARBA" id="ARBA00022475"/>
    </source>
</evidence>
<dbReference type="GO" id="GO:0005886">
    <property type="term" value="C:plasma membrane"/>
    <property type="evidence" value="ECO:0007669"/>
    <property type="project" value="UniProtKB-SubCell"/>
</dbReference>
<evidence type="ECO:0000313" key="8">
    <source>
        <dbReference type="EMBL" id="PJZ69623.1"/>
    </source>
</evidence>
<name>A0A2M9ZNF5_9LEPT</name>
<dbReference type="AlphaFoldDB" id="A0A2M9ZNF5"/>
<keyword evidence="4 7" id="KW-1133">Transmembrane helix</keyword>
<evidence type="ECO:0000256" key="3">
    <source>
        <dbReference type="ARBA" id="ARBA00022692"/>
    </source>
</evidence>
<dbReference type="EMBL" id="NPDY01000008">
    <property type="protein sequence ID" value="PJZ69623.1"/>
    <property type="molecule type" value="Genomic_DNA"/>
</dbReference>
<gene>
    <name evidence="8" type="ORF">CH360_10100</name>
    <name evidence="9" type="ORF">CH373_08955</name>
</gene>
<evidence type="ECO:0000256" key="7">
    <source>
        <dbReference type="SAM" id="Phobius"/>
    </source>
</evidence>
<dbReference type="OrthoDB" id="329658at2"/>
<dbReference type="InterPro" id="IPR037185">
    <property type="entry name" value="EmrE-like"/>
</dbReference>
<feature type="transmembrane region" description="Helical" evidence="7">
    <location>
        <begin position="43"/>
        <end position="67"/>
    </location>
</feature>
<keyword evidence="10" id="KW-1185">Reference proteome</keyword>
<dbReference type="RefSeq" id="WP_100713906.1">
    <property type="nucleotide sequence ID" value="NZ_NPDY01000008.1"/>
</dbReference>
<feature type="transmembrane region" description="Helical" evidence="7">
    <location>
        <begin position="79"/>
        <end position="100"/>
    </location>
</feature>
<dbReference type="Proteomes" id="UP000231962">
    <property type="component" value="Unassembled WGS sequence"/>
</dbReference>
<comment type="subcellular location">
    <subcellularLocation>
        <location evidence="1 6">Cell membrane</location>
        <topology evidence="1 6">Multi-pass membrane protein</topology>
    </subcellularLocation>
</comment>
<evidence type="ECO:0000313" key="11">
    <source>
        <dbReference type="Proteomes" id="UP000231990"/>
    </source>
</evidence>
<dbReference type="InterPro" id="IPR045324">
    <property type="entry name" value="Small_multidrug_res"/>
</dbReference>
<keyword evidence="3 6" id="KW-0812">Transmembrane</keyword>
<dbReference type="Gene3D" id="1.10.3730.20">
    <property type="match status" value="1"/>
</dbReference>